<feature type="signal peptide" evidence="1">
    <location>
        <begin position="1"/>
        <end position="17"/>
    </location>
</feature>
<dbReference type="Proteomes" id="UP000443582">
    <property type="component" value="Unassembled WGS sequence"/>
</dbReference>
<gene>
    <name evidence="2" type="ORF">DAY19_00815</name>
</gene>
<dbReference type="EMBL" id="QDKL01000001">
    <property type="protein sequence ID" value="RZF22341.1"/>
    <property type="molecule type" value="Genomic_DNA"/>
</dbReference>
<keyword evidence="1" id="KW-0732">Signal</keyword>
<dbReference type="PROSITE" id="PS51257">
    <property type="entry name" value="PROKAR_LIPOPROTEIN"/>
    <property type="match status" value="1"/>
</dbReference>
<evidence type="ECO:0000256" key="1">
    <source>
        <dbReference type="SAM" id="SignalP"/>
    </source>
</evidence>
<name>A0ABY0IHC7_9BACT</name>
<protein>
    <recommendedName>
        <fullName evidence="4">Lipoprotein</fullName>
    </recommendedName>
</protein>
<comment type="caution">
    <text evidence="2">The sequence shown here is derived from an EMBL/GenBank/DDBJ whole genome shotgun (WGS) entry which is preliminary data.</text>
</comment>
<dbReference type="RefSeq" id="WP_114705286.1">
    <property type="nucleotide sequence ID" value="NZ_QDKL01000001.1"/>
</dbReference>
<sequence>MKALFNIFFLLSFTALFFSCDGKKVSEESCDIESMKCYRGYPQSCKFIEKCSEVDHKFTKKLCSKAFNEFFKGGNQKVLLKKYSNKILHCFNDREFENFKIDKSLRPKE</sequence>
<evidence type="ECO:0008006" key="4">
    <source>
        <dbReference type="Google" id="ProtNLM"/>
    </source>
</evidence>
<proteinExistence type="predicted"/>
<reference evidence="3" key="1">
    <citation type="journal article" date="2019" name="Int. J. Syst. Evol. Microbiol.">
        <title>Halobacteriovorax valvorus sp. nov., a novel prokaryotic predator isolated from coastal seawater of China.</title>
        <authorList>
            <person name="Chen M.-X."/>
        </authorList>
    </citation>
    <scope>NUCLEOTIDE SEQUENCE [LARGE SCALE GENOMIC DNA]</scope>
    <source>
        <strain evidence="3">BL9</strain>
    </source>
</reference>
<accession>A0ABY0IHC7</accession>
<evidence type="ECO:0000313" key="3">
    <source>
        <dbReference type="Proteomes" id="UP000443582"/>
    </source>
</evidence>
<organism evidence="2 3">
    <name type="scientific">Halobacteriovorax vibrionivorans</name>
    <dbReference type="NCBI Taxonomy" id="2152716"/>
    <lineage>
        <taxon>Bacteria</taxon>
        <taxon>Pseudomonadati</taxon>
        <taxon>Bdellovibrionota</taxon>
        <taxon>Bacteriovoracia</taxon>
        <taxon>Bacteriovoracales</taxon>
        <taxon>Halobacteriovoraceae</taxon>
        <taxon>Halobacteriovorax</taxon>
    </lineage>
</organism>
<feature type="chain" id="PRO_5046092194" description="Lipoprotein" evidence="1">
    <location>
        <begin position="18"/>
        <end position="109"/>
    </location>
</feature>
<keyword evidence="3" id="KW-1185">Reference proteome</keyword>
<evidence type="ECO:0000313" key="2">
    <source>
        <dbReference type="EMBL" id="RZF22341.1"/>
    </source>
</evidence>